<evidence type="ECO:0000313" key="2">
    <source>
        <dbReference type="Proteomes" id="UP000777482"/>
    </source>
</evidence>
<comment type="caution">
    <text evidence="1">The sequence shown here is derived from an EMBL/GenBank/DDBJ whole genome shotgun (WGS) entry which is preliminary data.</text>
</comment>
<dbReference type="GO" id="GO:0043248">
    <property type="term" value="P:proteasome assembly"/>
    <property type="evidence" value="ECO:0007669"/>
    <property type="project" value="InterPro"/>
</dbReference>
<dbReference type="Proteomes" id="UP000777482">
    <property type="component" value="Unassembled WGS sequence"/>
</dbReference>
<sequence length="150" mass="15706">MERVQPKVTTQTLLLELDRFDAAFDQLFVAQLSVIGPNALWLAVGAAAQQPFSLMADTAVAMPRPGNTVPPAATSLSTSTSASLALAARLSKRYASQVFLSLDLSSLADAGGGPASSDRAMLPLEKALIAQLDQVLERPTRRTTAPPASS</sequence>
<dbReference type="Pfam" id="PF16093">
    <property type="entry name" value="PAC4"/>
    <property type="match status" value="1"/>
</dbReference>
<name>A0A9P6VTF4_RHOMI</name>
<protein>
    <submittedName>
        <fullName evidence="1">Uncharacterized protein</fullName>
    </submittedName>
</protein>
<dbReference type="EMBL" id="PUHQ01000152">
    <property type="protein sequence ID" value="KAG0654345.1"/>
    <property type="molecule type" value="Genomic_DNA"/>
</dbReference>
<dbReference type="InterPro" id="IPR032157">
    <property type="entry name" value="PAC4"/>
</dbReference>
<keyword evidence="2" id="KW-1185">Reference proteome</keyword>
<reference evidence="1 2" key="1">
    <citation type="submission" date="2020-11" db="EMBL/GenBank/DDBJ databases">
        <title>Kefir isolates.</title>
        <authorList>
            <person name="Marcisauskas S."/>
            <person name="Kim Y."/>
            <person name="Blasche S."/>
        </authorList>
    </citation>
    <scope>NUCLEOTIDE SEQUENCE [LARGE SCALE GENOMIC DNA]</scope>
    <source>
        <strain evidence="1 2">KR</strain>
    </source>
</reference>
<gene>
    <name evidence="1" type="ORF">C6P46_001784</name>
</gene>
<proteinExistence type="predicted"/>
<evidence type="ECO:0000313" key="1">
    <source>
        <dbReference type="EMBL" id="KAG0654345.1"/>
    </source>
</evidence>
<dbReference type="AlphaFoldDB" id="A0A9P6VTF4"/>
<organism evidence="1 2">
    <name type="scientific">Rhodotorula mucilaginosa</name>
    <name type="common">Yeast</name>
    <name type="synonym">Rhodotorula rubra</name>
    <dbReference type="NCBI Taxonomy" id="5537"/>
    <lineage>
        <taxon>Eukaryota</taxon>
        <taxon>Fungi</taxon>
        <taxon>Dikarya</taxon>
        <taxon>Basidiomycota</taxon>
        <taxon>Pucciniomycotina</taxon>
        <taxon>Microbotryomycetes</taxon>
        <taxon>Sporidiobolales</taxon>
        <taxon>Sporidiobolaceae</taxon>
        <taxon>Rhodotorula</taxon>
    </lineage>
</organism>
<dbReference type="OrthoDB" id="2527468at2759"/>
<accession>A0A9P6VTF4</accession>